<evidence type="ECO:0000256" key="6">
    <source>
        <dbReference type="ARBA" id="ARBA00022837"/>
    </source>
</evidence>
<evidence type="ECO:0000256" key="1">
    <source>
        <dbReference type="ARBA" id="ARBA00004613"/>
    </source>
</evidence>
<dbReference type="Pfam" id="PF12947">
    <property type="entry name" value="EGF_3"/>
    <property type="match status" value="2"/>
</dbReference>
<dbReference type="GO" id="GO:0005509">
    <property type="term" value="F:calcium ion binding"/>
    <property type="evidence" value="ECO:0007669"/>
    <property type="project" value="InterPro"/>
</dbReference>
<keyword evidence="4" id="KW-0732">Signal</keyword>
<evidence type="ECO:0000313" key="11">
    <source>
        <dbReference type="EMBL" id="KAK2180193.1"/>
    </source>
</evidence>
<dbReference type="EMBL" id="JAODUO010000454">
    <property type="protein sequence ID" value="KAK2180193.1"/>
    <property type="molecule type" value="Genomic_DNA"/>
</dbReference>
<proteinExistence type="predicted"/>
<dbReference type="InterPro" id="IPR000742">
    <property type="entry name" value="EGF"/>
</dbReference>
<dbReference type="PROSITE" id="PS50026">
    <property type="entry name" value="EGF_3"/>
    <property type="match status" value="2"/>
</dbReference>
<dbReference type="PANTHER" id="PTHR24039:SF28">
    <property type="entry name" value="EGF-LIKE DOMAIN-CONTAINING PROTEIN"/>
    <property type="match status" value="1"/>
</dbReference>
<keyword evidence="8" id="KW-0325">Glycoprotein</keyword>
<reference evidence="11" key="1">
    <citation type="journal article" date="2023" name="Mol. Biol. Evol.">
        <title>Third-Generation Sequencing Reveals the Adaptive Role of the Epigenome in Three Deep-Sea Polychaetes.</title>
        <authorList>
            <person name="Perez M."/>
            <person name="Aroh O."/>
            <person name="Sun Y."/>
            <person name="Lan Y."/>
            <person name="Juniper S.K."/>
            <person name="Young C.R."/>
            <person name="Angers B."/>
            <person name="Qian P.Y."/>
        </authorList>
    </citation>
    <scope>NUCLEOTIDE SEQUENCE</scope>
    <source>
        <strain evidence="11">R07B-5</strain>
    </source>
</reference>
<dbReference type="PROSITE" id="PS01186">
    <property type="entry name" value="EGF_2"/>
    <property type="match status" value="2"/>
</dbReference>
<dbReference type="FunFam" id="2.10.25.10:FF:000038">
    <property type="entry name" value="Fibrillin 2"/>
    <property type="match status" value="2"/>
</dbReference>
<dbReference type="Proteomes" id="UP001209878">
    <property type="component" value="Unassembled WGS sequence"/>
</dbReference>
<keyword evidence="7" id="KW-1015">Disulfide bond</keyword>
<evidence type="ECO:0000256" key="5">
    <source>
        <dbReference type="ARBA" id="ARBA00022737"/>
    </source>
</evidence>
<dbReference type="PROSITE" id="PS00010">
    <property type="entry name" value="ASX_HYDROXYL"/>
    <property type="match status" value="2"/>
</dbReference>
<comment type="subcellular location">
    <subcellularLocation>
        <location evidence="1">Secreted</location>
    </subcellularLocation>
</comment>
<dbReference type="Gene3D" id="2.10.25.10">
    <property type="entry name" value="Laminin"/>
    <property type="match status" value="3"/>
</dbReference>
<comment type="caution">
    <text evidence="11">The sequence shown here is derived from an EMBL/GenBank/DDBJ whole genome shotgun (WGS) entry which is preliminary data.</text>
</comment>
<dbReference type="InterPro" id="IPR000152">
    <property type="entry name" value="EGF-type_Asp/Asn_hydroxyl_site"/>
</dbReference>
<dbReference type="SMART" id="SM00181">
    <property type="entry name" value="EGF"/>
    <property type="match status" value="2"/>
</dbReference>
<keyword evidence="2" id="KW-0964">Secreted</keyword>
<dbReference type="InterPro" id="IPR001881">
    <property type="entry name" value="EGF-like_Ca-bd_dom"/>
</dbReference>
<feature type="domain" description="EGF-like" evidence="10">
    <location>
        <begin position="71"/>
        <end position="111"/>
    </location>
</feature>
<evidence type="ECO:0000256" key="4">
    <source>
        <dbReference type="ARBA" id="ARBA00022729"/>
    </source>
</evidence>
<evidence type="ECO:0000256" key="7">
    <source>
        <dbReference type="ARBA" id="ARBA00023157"/>
    </source>
</evidence>
<gene>
    <name evidence="11" type="ORF">NP493_455g01003</name>
</gene>
<dbReference type="SMART" id="SM00179">
    <property type="entry name" value="EGF_CA"/>
    <property type="match status" value="2"/>
</dbReference>
<keyword evidence="3 9" id="KW-0245">EGF-like domain</keyword>
<dbReference type="PROSITE" id="PS01187">
    <property type="entry name" value="EGF_CA"/>
    <property type="match status" value="1"/>
</dbReference>
<dbReference type="InterPro" id="IPR024731">
    <property type="entry name" value="NELL2-like_EGF"/>
</dbReference>
<dbReference type="CDD" id="cd00054">
    <property type="entry name" value="EGF_CA"/>
    <property type="match status" value="2"/>
</dbReference>
<keyword evidence="5" id="KW-0677">Repeat</keyword>
<comment type="caution">
    <text evidence="9">Lacks conserved residue(s) required for the propagation of feature annotation.</text>
</comment>
<dbReference type="AlphaFoldDB" id="A0AAD9L0J4"/>
<name>A0AAD9L0J4_RIDPI</name>
<dbReference type="InterPro" id="IPR026823">
    <property type="entry name" value="cEGF"/>
</dbReference>
<evidence type="ECO:0000313" key="12">
    <source>
        <dbReference type="Proteomes" id="UP001209878"/>
    </source>
</evidence>
<organism evidence="11 12">
    <name type="scientific">Ridgeia piscesae</name>
    <name type="common">Tubeworm</name>
    <dbReference type="NCBI Taxonomy" id="27915"/>
    <lineage>
        <taxon>Eukaryota</taxon>
        <taxon>Metazoa</taxon>
        <taxon>Spiralia</taxon>
        <taxon>Lophotrochozoa</taxon>
        <taxon>Annelida</taxon>
        <taxon>Polychaeta</taxon>
        <taxon>Sedentaria</taxon>
        <taxon>Canalipalpata</taxon>
        <taxon>Sabellida</taxon>
        <taxon>Siboglinidae</taxon>
        <taxon>Ridgeia</taxon>
    </lineage>
</organism>
<sequence length="124" mass="13703">MNSQCECESGYQGDGEKCVDINECETKGMTSYECHVNADCTNYPGGYSCRCQAGFRGDGKYCTDNVSSVADIDECMEKRHDCSQFAECRNTVGGFQCACNAGFHGDGWDCLREYGCLGYRNTYC</sequence>
<dbReference type="SUPFAM" id="SSF57184">
    <property type="entry name" value="Growth factor receptor domain"/>
    <property type="match status" value="1"/>
</dbReference>
<evidence type="ECO:0000256" key="9">
    <source>
        <dbReference type="PROSITE-ProRule" id="PRU00076"/>
    </source>
</evidence>
<dbReference type="InterPro" id="IPR018097">
    <property type="entry name" value="EGF_Ca-bd_CS"/>
</dbReference>
<keyword evidence="12" id="KW-1185">Reference proteome</keyword>
<evidence type="ECO:0000259" key="10">
    <source>
        <dbReference type="PROSITE" id="PS50026"/>
    </source>
</evidence>
<evidence type="ECO:0000256" key="3">
    <source>
        <dbReference type="ARBA" id="ARBA00022536"/>
    </source>
</evidence>
<dbReference type="PANTHER" id="PTHR24039">
    <property type="entry name" value="FIBRILLIN-RELATED"/>
    <property type="match status" value="1"/>
</dbReference>
<accession>A0AAD9L0J4</accession>
<dbReference type="Pfam" id="PF12662">
    <property type="entry name" value="cEGF"/>
    <property type="match status" value="1"/>
</dbReference>
<protein>
    <recommendedName>
        <fullName evidence="10">EGF-like domain-containing protein</fullName>
    </recommendedName>
</protein>
<evidence type="ECO:0000256" key="8">
    <source>
        <dbReference type="ARBA" id="ARBA00023180"/>
    </source>
</evidence>
<dbReference type="GO" id="GO:0005576">
    <property type="term" value="C:extracellular region"/>
    <property type="evidence" value="ECO:0007669"/>
    <property type="project" value="UniProtKB-SubCell"/>
</dbReference>
<keyword evidence="6" id="KW-0106">Calcium</keyword>
<dbReference type="InterPro" id="IPR009030">
    <property type="entry name" value="Growth_fac_rcpt_cys_sf"/>
</dbReference>
<feature type="domain" description="EGF-like" evidence="10">
    <location>
        <begin position="20"/>
        <end position="63"/>
    </location>
</feature>
<evidence type="ECO:0000256" key="2">
    <source>
        <dbReference type="ARBA" id="ARBA00022525"/>
    </source>
</evidence>